<evidence type="ECO:0000313" key="8">
    <source>
        <dbReference type="Proteomes" id="UP000283374"/>
    </source>
</evidence>
<feature type="transmembrane region" description="Helical" evidence="6">
    <location>
        <begin position="178"/>
        <end position="195"/>
    </location>
</feature>
<keyword evidence="2" id="KW-1003">Cell membrane</keyword>
<evidence type="ECO:0000256" key="4">
    <source>
        <dbReference type="ARBA" id="ARBA00022989"/>
    </source>
</evidence>
<feature type="transmembrane region" description="Helical" evidence="6">
    <location>
        <begin position="35"/>
        <end position="53"/>
    </location>
</feature>
<evidence type="ECO:0000256" key="2">
    <source>
        <dbReference type="ARBA" id="ARBA00022475"/>
    </source>
</evidence>
<gene>
    <name evidence="7" type="ORF">D1825_09055</name>
</gene>
<feature type="transmembrane region" description="Helical" evidence="6">
    <location>
        <begin position="498"/>
        <end position="514"/>
    </location>
</feature>
<dbReference type="Proteomes" id="UP000283374">
    <property type="component" value="Unassembled WGS sequence"/>
</dbReference>
<keyword evidence="4 6" id="KW-1133">Transmembrane helix</keyword>
<dbReference type="Pfam" id="PF03706">
    <property type="entry name" value="LPG_synthase_TM"/>
    <property type="match status" value="1"/>
</dbReference>
<sequence length="805" mass="83634">MRPESTPAADADVDLPAPHYRDVNHRRSRADARTAGVFLAIVLIGLSFATVAAETMTGISEDTQNGIERVPRALLLVILVLVQVTYLAVLLVTPVVLLFRRRFNLIARGAAALLLGPLLFRLLSLIPGVRASGDALSGISDRLPDAVTVEWPSTGAVAACAALAAATAQGLPRPWRRAVWSFLATLGLLRVLTATSAPLDVVLAIGAGGLVGSAMVLLLGRRASVLTAAGVSAALRQSGLATSAVRRDPDAPPGRYEASAPTGPIDVLVLDEHDWRTARLDQTYRWLRWRDVGDDALAPTPSQAVAVEAMSGLLAASRGVHVPAVRAVTQAPHGESILAVDRIEGRPLADLPPDELTDDVLRRAWQELALLRTARIAHRHLDLGRVLVDPEGRIWITGLDRSLPGAGDRILAWDVAELLAGTSARVGPERAVAAARGVVPDEDLVAALPRLVPSALSAPTRVALKDAPSGAPELVDEVCRVTGVEEPQLEKVERFKPRTLLTAAALGLAIYFLAPQLTDLPSTITALGGVNWAWVPVIVLASVATYVGAALGLAGGTPGRIPVPEAAGVALASSFVATFAPPGVGQVGLNIRYLQKRGLPTPVAVSASAAKETAVLTVHLLLLVAFAVLAGSTGAISGELSRLPPAGVIGAFVGIALVLVGAAVALPRVRRVVRERVLPSLRASADAMREVFSDPVKIVTLFLGVALLPLGYALCLYFSVRALGQDTSFVAVVLVSLTAGTVAAAAPTPGGIGAVEAVLLASLTGLGIASAPALAAVLLYRLATFWLPIAPGAWAFRSMTARGVL</sequence>
<dbReference type="OrthoDB" id="5242664at2"/>
<dbReference type="RefSeq" id="WP_118767102.1">
    <property type="nucleotide sequence ID" value="NZ_QWKP01000188.1"/>
</dbReference>
<feature type="transmembrane region" description="Helical" evidence="6">
    <location>
        <begin position="614"/>
        <end position="636"/>
    </location>
</feature>
<dbReference type="AlphaFoldDB" id="A0A413RLP5"/>
<feature type="transmembrane region" description="Helical" evidence="6">
    <location>
        <begin position="73"/>
        <end position="99"/>
    </location>
</feature>
<reference evidence="7 8" key="1">
    <citation type="submission" date="2018-08" db="EMBL/GenBank/DDBJ databases">
        <title>Cellulomonas rhizosphaerae sp. nov., a novel actinomycete isolated from soil.</title>
        <authorList>
            <person name="Tian Y."/>
        </authorList>
    </citation>
    <scope>NUCLEOTIDE SEQUENCE [LARGE SCALE GENOMIC DNA]</scope>
    <source>
        <strain evidence="7 8">NEAU-TCZ24</strain>
    </source>
</reference>
<dbReference type="PANTHER" id="PTHR39087">
    <property type="entry name" value="UPF0104 MEMBRANE PROTEIN MJ1595"/>
    <property type="match status" value="1"/>
</dbReference>
<name>A0A413RLP5_9CELL</name>
<feature type="transmembrane region" description="Helical" evidence="6">
    <location>
        <begin position="648"/>
        <end position="666"/>
    </location>
</feature>
<proteinExistence type="predicted"/>
<organism evidence="7 8">
    <name type="scientific">Cellulomonas rhizosphaerae</name>
    <dbReference type="NCBI Taxonomy" id="2293719"/>
    <lineage>
        <taxon>Bacteria</taxon>
        <taxon>Bacillati</taxon>
        <taxon>Actinomycetota</taxon>
        <taxon>Actinomycetes</taxon>
        <taxon>Micrococcales</taxon>
        <taxon>Cellulomonadaceae</taxon>
        <taxon>Cellulomonas</taxon>
    </lineage>
</organism>
<feature type="transmembrane region" description="Helical" evidence="6">
    <location>
        <begin position="151"/>
        <end position="171"/>
    </location>
</feature>
<feature type="transmembrane region" description="Helical" evidence="6">
    <location>
        <begin position="727"/>
        <end position="746"/>
    </location>
</feature>
<protein>
    <submittedName>
        <fullName evidence="7">TIGR00374 family protein</fullName>
    </submittedName>
</protein>
<keyword evidence="8" id="KW-1185">Reference proteome</keyword>
<dbReference type="EMBL" id="QWKP01000188">
    <property type="protein sequence ID" value="RHA41020.1"/>
    <property type="molecule type" value="Genomic_DNA"/>
</dbReference>
<dbReference type="GO" id="GO:0005886">
    <property type="term" value="C:plasma membrane"/>
    <property type="evidence" value="ECO:0007669"/>
    <property type="project" value="UniProtKB-SubCell"/>
</dbReference>
<dbReference type="NCBIfam" id="TIGR00374">
    <property type="entry name" value="flippase-like domain"/>
    <property type="match status" value="1"/>
</dbReference>
<feature type="transmembrane region" description="Helical" evidence="6">
    <location>
        <begin position="758"/>
        <end position="780"/>
    </location>
</feature>
<comment type="subcellular location">
    <subcellularLocation>
        <location evidence="1">Cell membrane</location>
        <topology evidence="1">Multi-pass membrane protein</topology>
    </subcellularLocation>
</comment>
<dbReference type="InterPro" id="IPR022791">
    <property type="entry name" value="L-PG_synthase/AglD"/>
</dbReference>
<feature type="transmembrane region" description="Helical" evidence="6">
    <location>
        <begin position="534"/>
        <end position="554"/>
    </location>
</feature>
<keyword evidence="5 6" id="KW-0472">Membrane</keyword>
<evidence type="ECO:0000256" key="5">
    <source>
        <dbReference type="ARBA" id="ARBA00023136"/>
    </source>
</evidence>
<feature type="transmembrane region" description="Helical" evidence="6">
    <location>
        <begin position="111"/>
        <end position="131"/>
    </location>
</feature>
<keyword evidence="3 6" id="KW-0812">Transmembrane</keyword>
<feature type="transmembrane region" description="Helical" evidence="6">
    <location>
        <begin position="698"/>
        <end position="720"/>
    </location>
</feature>
<evidence type="ECO:0000256" key="6">
    <source>
        <dbReference type="SAM" id="Phobius"/>
    </source>
</evidence>
<evidence type="ECO:0000256" key="1">
    <source>
        <dbReference type="ARBA" id="ARBA00004651"/>
    </source>
</evidence>
<feature type="transmembrane region" description="Helical" evidence="6">
    <location>
        <begin position="201"/>
        <end position="220"/>
    </location>
</feature>
<accession>A0A413RLP5</accession>
<evidence type="ECO:0000313" key="7">
    <source>
        <dbReference type="EMBL" id="RHA41020.1"/>
    </source>
</evidence>
<evidence type="ECO:0000256" key="3">
    <source>
        <dbReference type="ARBA" id="ARBA00022692"/>
    </source>
</evidence>
<dbReference type="PANTHER" id="PTHR39087:SF2">
    <property type="entry name" value="UPF0104 MEMBRANE PROTEIN MJ1595"/>
    <property type="match status" value="1"/>
</dbReference>
<comment type="caution">
    <text evidence="7">The sequence shown here is derived from an EMBL/GenBank/DDBJ whole genome shotgun (WGS) entry which is preliminary data.</text>
</comment>